<dbReference type="InterPro" id="IPR018490">
    <property type="entry name" value="cNMP-bd_dom_sf"/>
</dbReference>
<reference evidence="2" key="1">
    <citation type="journal article" date="2014" name="Front. Microbiol.">
        <title>High frequency of phylogenetically diverse reductive dehalogenase-homologous genes in deep subseafloor sedimentary metagenomes.</title>
        <authorList>
            <person name="Kawai M."/>
            <person name="Futagami T."/>
            <person name="Toyoda A."/>
            <person name="Takaki Y."/>
            <person name="Nishi S."/>
            <person name="Hori S."/>
            <person name="Arai W."/>
            <person name="Tsubouchi T."/>
            <person name="Morono Y."/>
            <person name="Uchiyama I."/>
            <person name="Ito T."/>
            <person name="Fujiyama A."/>
            <person name="Inagaki F."/>
            <person name="Takami H."/>
        </authorList>
    </citation>
    <scope>NUCLEOTIDE SEQUENCE</scope>
    <source>
        <strain evidence="2">Expedition CK06-06</strain>
    </source>
</reference>
<dbReference type="PROSITE" id="PS50042">
    <property type="entry name" value="CNMP_BINDING_3"/>
    <property type="match status" value="1"/>
</dbReference>
<dbReference type="InterPro" id="IPR000595">
    <property type="entry name" value="cNMP-bd_dom"/>
</dbReference>
<proteinExistence type="predicted"/>
<dbReference type="CDD" id="cd00038">
    <property type="entry name" value="CAP_ED"/>
    <property type="match status" value="1"/>
</dbReference>
<dbReference type="Gene3D" id="2.60.120.10">
    <property type="entry name" value="Jelly Rolls"/>
    <property type="match status" value="1"/>
</dbReference>
<dbReference type="InterPro" id="IPR018488">
    <property type="entry name" value="cNMP-bd_CS"/>
</dbReference>
<dbReference type="PROSITE" id="PS00888">
    <property type="entry name" value="CNMP_BINDING_1"/>
    <property type="match status" value="1"/>
</dbReference>
<feature type="non-terminal residue" evidence="2">
    <location>
        <position position="117"/>
    </location>
</feature>
<feature type="domain" description="Cyclic nucleotide-binding" evidence="1">
    <location>
        <begin position="12"/>
        <end position="117"/>
    </location>
</feature>
<dbReference type="AlphaFoldDB" id="X0T0M6"/>
<protein>
    <recommendedName>
        <fullName evidence="1">Cyclic nucleotide-binding domain-containing protein</fullName>
    </recommendedName>
</protein>
<comment type="caution">
    <text evidence="2">The sequence shown here is derived from an EMBL/GenBank/DDBJ whole genome shotgun (WGS) entry which is preliminary data.</text>
</comment>
<evidence type="ECO:0000259" key="1">
    <source>
        <dbReference type="PROSITE" id="PS50042"/>
    </source>
</evidence>
<dbReference type="SUPFAM" id="SSF51206">
    <property type="entry name" value="cAMP-binding domain-like"/>
    <property type="match status" value="1"/>
</dbReference>
<dbReference type="InterPro" id="IPR014710">
    <property type="entry name" value="RmlC-like_jellyroll"/>
</dbReference>
<gene>
    <name evidence="2" type="ORF">S01H1_04000</name>
</gene>
<dbReference type="PANTHER" id="PTHR23011:SF28">
    <property type="entry name" value="CYCLIC NUCLEOTIDE-BINDING DOMAIN CONTAINING PROTEIN"/>
    <property type="match status" value="1"/>
</dbReference>
<name>X0T0M6_9ZZZZ</name>
<organism evidence="2">
    <name type="scientific">marine sediment metagenome</name>
    <dbReference type="NCBI Taxonomy" id="412755"/>
    <lineage>
        <taxon>unclassified sequences</taxon>
        <taxon>metagenomes</taxon>
        <taxon>ecological metagenomes</taxon>
    </lineage>
</organism>
<accession>X0T0M6</accession>
<dbReference type="PANTHER" id="PTHR23011">
    <property type="entry name" value="CYCLIC NUCLEOTIDE-BINDING DOMAIN CONTAINING PROTEIN"/>
    <property type="match status" value="1"/>
</dbReference>
<dbReference type="Pfam" id="PF00027">
    <property type="entry name" value="cNMP_binding"/>
    <property type="match status" value="1"/>
</dbReference>
<evidence type="ECO:0000313" key="2">
    <source>
        <dbReference type="EMBL" id="GAF81727.1"/>
    </source>
</evidence>
<sequence length="117" mass="13277">MIPIQLLRKVSIFQGLTDSQLERIAGLCTEETHRAGSLICDEGEPADRLYILREGKVALEMGVRLWPERRIRQMHVETLNPGQPFALSALTDSEVLTMSVRATGDCRFIVLKERDLR</sequence>
<dbReference type="EMBL" id="BARS01002137">
    <property type="protein sequence ID" value="GAF81727.1"/>
    <property type="molecule type" value="Genomic_DNA"/>
</dbReference>